<dbReference type="CDD" id="cd06223">
    <property type="entry name" value="PRTases_typeI"/>
    <property type="match status" value="1"/>
</dbReference>
<reference evidence="3 4" key="1">
    <citation type="submission" date="2016-06" db="EMBL/GenBank/DDBJ databases">
        <title>Complete genome sequence of a deep-branching marine Gamma Proteobacterium Woeseia oceani type strain XK5.</title>
        <authorList>
            <person name="Mu D."/>
            <person name="Du Z."/>
        </authorList>
    </citation>
    <scope>NUCLEOTIDE SEQUENCE [LARGE SCALE GENOMIC DNA]</scope>
    <source>
        <strain evidence="3 4">XK5</strain>
    </source>
</reference>
<dbReference type="InterPro" id="IPR029057">
    <property type="entry name" value="PRTase-like"/>
</dbReference>
<comment type="similarity">
    <text evidence="1">Belongs to the ComF/GntX family.</text>
</comment>
<sequence length="241" mass="26005">MRIGALPVPGLPTVCVFCAQPVSHGRLCEGCRKDLPALGPACPLCSEPMPRVTAADLCCGRCQQRPPPWTRCRAALPYEWPVDAALKALKFSAQLAFAAAFAELMLPLLRREFAAVDALLPVPLHRWRQALRGFNQAEELCRPLARATGLPVATAVRRVRATEAQSGLGRAARRRNLRAAFALAAPLKCRYPLLVDDVMTTGETCWQLSLLLRAHGAEQVGVLTVARAANGRQPGSGVSKV</sequence>
<dbReference type="InterPro" id="IPR044005">
    <property type="entry name" value="DZR_2"/>
</dbReference>
<dbReference type="Gene3D" id="3.40.50.2020">
    <property type="match status" value="1"/>
</dbReference>
<dbReference type="InterPro" id="IPR051910">
    <property type="entry name" value="ComF/GntX_DNA_util-trans"/>
</dbReference>
<evidence type="ECO:0000313" key="4">
    <source>
        <dbReference type="Proteomes" id="UP000092695"/>
    </source>
</evidence>
<evidence type="ECO:0000256" key="1">
    <source>
        <dbReference type="ARBA" id="ARBA00008007"/>
    </source>
</evidence>
<feature type="domain" description="Double zinc ribbon" evidence="2">
    <location>
        <begin position="11"/>
        <end position="63"/>
    </location>
</feature>
<evidence type="ECO:0000259" key="2">
    <source>
        <dbReference type="Pfam" id="PF18912"/>
    </source>
</evidence>
<dbReference type="Pfam" id="PF18912">
    <property type="entry name" value="DZR_2"/>
    <property type="match status" value="1"/>
</dbReference>
<protein>
    <recommendedName>
        <fullName evidence="2">Double zinc ribbon domain-containing protein</fullName>
    </recommendedName>
</protein>
<accession>A0A193LLK7</accession>
<evidence type="ECO:0000313" key="3">
    <source>
        <dbReference type="EMBL" id="ANO53377.1"/>
    </source>
</evidence>
<dbReference type="STRING" id="1548547.BA177_17990"/>
<dbReference type="InterPro" id="IPR000836">
    <property type="entry name" value="PRTase_dom"/>
</dbReference>
<dbReference type="PANTHER" id="PTHR47505">
    <property type="entry name" value="DNA UTILIZATION PROTEIN YHGH"/>
    <property type="match status" value="1"/>
</dbReference>
<dbReference type="SUPFAM" id="SSF53271">
    <property type="entry name" value="PRTase-like"/>
    <property type="match status" value="1"/>
</dbReference>
<organism evidence="3 4">
    <name type="scientific">Woeseia oceani</name>
    <dbReference type="NCBI Taxonomy" id="1548547"/>
    <lineage>
        <taxon>Bacteria</taxon>
        <taxon>Pseudomonadati</taxon>
        <taxon>Pseudomonadota</taxon>
        <taxon>Gammaproteobacteria</taxon>
        <taxon>Woeseiales</taxon>
        <taxon>Woeseiaceae</taxon>
        <taxon>Woeseia</taxon>
    </lineage>
</organism>
<dbReference type="PANTHER" id="PTHR47505:SF1">
    <property type="entry name" value="DNA UTILIZATION PROTEIN YHGH"/>
    <property type="match status" value="1"/>
</dbReference>
<dbReference type="EMBL" id="CP016268">
    <property type="protein sequence ID" value="ANO53377.1"/>
    <property type="molecule type" value="Genomic_DNA"/>
</dbReference>
<gene>
    <name evidence="3" type="ORF">BA177_17990</name>
</gene>
<dbReference type="AlphaFoldDB" id="A0A193LLK7"/>
<proteinExistence type="inferred from homology"/>
<name>A0A193LLK7_9GAMM</name>
<keyword evidence="4" id="KW-1185">Reference proteome</keyword>
<dbReference type="KEGG" id="woc:BA177_17990"/>
<dbReference type="Proteomes" id="UP000092695">
    <property type="component" value="Chromosome"/>
</dbReference>